<gene>
    <name evidence="2" type="ORF">Goklo_006009</name>
</gene>
<dbReference type="OrthoDB" id="1002599at2759"/>
<name>A0A7J8VH43_9ROSI</name>
<feature type="region of interest" description="Disordered" evidence="1">
    <location>
        <begin position="1"/>
        <end position="35"/>
    </location>
</feature>
<keyword evidence="3" id="KW-1185">Reference proteome</keyword>
<feature type="compositionally biased region" description="Low complexity" evidence="1">
    <location>
        <begin position="7"/>
        <end position="17"/>
    </location>
</feature>
<evidence type="ECO:0000313" key="2">
    <source>
        <dbReference type="EMBL" id="MBA0661754.1"/>
    </source>
</evidence>
<dbReference type="AlphaFoldDB" id="A0A7J8VH43"/>
<dbReference type="EMBL" id="JABFAB010000010">
    <property type="protein sequence ID" value="MBA0661754.1"/>
    <property type="molecule type" value="Genomic_DNA"/>
</dbReference>
<sequence>MLPILPPTLRRPLGIPTKVRRKEPNEPQTTKRLSKRGVEMRCIKCNKIGYNKRSCKGEFGKNIPVKRHKVGVHNQVVALTQQQSTPNKQ</sequence>
<accession>A0A7J8VH43</accession>
<reference evidence="2 3" key="1">
    <citation type="journal article" date="2019" name="Genome Biol. Evol.">
        <title>Insights into the evolution of the New World diploid cottons (Gossypium, subgenus Houzingenia) based on genome sequencing.</title>
        <authorList>
            <person name="Grover C.E."/>
            <person name="Arick M.A. 2nd"/>
            <person name="Thrash A."/>
            <person name="Conover J.L."/>
            <person name="Sanders W.S."/>
            <person name="Peterson D.G."/>
            <person name="Frelichowski J.E."/>
            <person name="Scheffler J.A."/>
            <person name="Scheffler B.E."/>
            <person name="Wendel J.F."/>
        </authorList>
    </citation>
    <scope>NUCLEOTIDE SEQUENCE [LARGE SCALE GENOMIC DNA]</scope>
    <source>
        <strain evidence="2">57</strain>
        <tissue evidence="2">Leaf</tissue>
    </source>
</reference>
<evidence type="ECO:0000256" key="1">
    <source>
        <dbReference type="SAM" id="MobiDB-lite"/>
    </source>
</evidence>
<dbReference type="Proteomes" id="UP000593573">
    <property type="component" value="Unassembled WGS sequence"/>
</dbReference>
<evidence type="ECO:0008006" key="4">
    <source>
        <dbReference type="Google" id="ProtNLM"/>
    </source>
</evidence>
<comment type="caution">
    <text evidence="2">The sequence shown here is derived from an EMBL/GenBank/DDBJ whole genome shotgun (WGS) entry which is preliminary data.</text>
</comment>
<proteinExistence type="predicted"/>
<evidence type="ECO:0000313" key="3">
    <source>
        <dbReference type="Proteomes" id="UP000593573"/>
    </source>
</evidence>
<feature type="non-terminal residue" evidence="2">
    <location>
        <position position="89"/>
    </location>
</feature>
<protein>
    <recommendedName>
        <fullName evidence="4">CCHC-type domain-containing protein</fullName>
    </recommendedName>
</protein>
<organism evidence="2 3">
    <name type="scientific">Gossypium klotzschianum</name>
    <dbReference type="NCBI Taxonomy" id="34286"/>
    <lineage>
        <taxon>Eukaryota</taxon>
        <taxon>Viridiplantae</taxon>
        <taxon>Streptophyta</taxon>
        <taxon>Embryophyta</taxon>
        <taxon>Tracheophyta</taxon>
        <taxon>Spermatophyta</taxon>
        <taxon>Magnoliopsida</taxon>
        <taxon>eudicotyledons</taxon>
        <taxon>Gunneridae</taxon>
        <taxon>Pentapetalae</taxon>
        <taxon>rosids</taxon>
        <taxon>malvids</taxon>
        <taxon>Malvales</taxon>
        <taxon>Malvaceae</taxon>
        <taxon>Malvoideae</taxon>
        <taxon>Gossypium</taxon>
    </lineage>
</organism>